<dbReference type="EMBL" id="OIVN01003212">
    <property type="protein sequence ID" value="SPD09509.1"/>
    <property type="molecule type" value="Genomic_DNA"/>
</dbReference>
<feature type="compositionally biased region" description="Low complexity" evidence="1">
    <location>
        <begin position="135"/>
        <end position="146"/>
    </location>
</feature>
<feature type="domain" description="Reverse transcriptase Ty1/copia-type" evidence="2">
    <location>
        <begin position="444"/>
        <end position="536"/>
    </location>
</feature>
<protein>
    <recommendedName>
        <fullName evidence="2">Reverse transcriptase Ty1/copia-type domain-containing protein</fullName>
    </recommendedName>
</protein>
<dbReference type="InterPro" id="IPR013103">
    <property type="entry name" value="RVT_2"/>
</dbReference>
<proteinExistence type="predicted"/>
<reference evidence="3" key="1">
    <citation type="submission" date="2018-02" db="EMBL/GenBank/DDBJ databases">
        <authorList>
            <person name="Cohen D.B."/>
            <person name="Kent A.D."/>
        </authorList>
    </citation>
    <scope>NUCLEOTIDE SEQUENCE</scope>
</reference>
<feature type="region of interest" description="Disordered" evidence="1">
    <location>
        <begin position="394"/>
        <end position="424"/>
    </location>
</feature>
<dbReference type="PANTHER" id="PTHR11439:SF461">
    <property type="entry name" value="OS10G0432200 PROTEIN"/>
    <property type="match status" value="1"/>
</dbReference>
<sequence>MAQNEVSHPIHKMLDGDNYYFCAQAIFSFLKASLGSRRAHHCFPWSYEVYLGSTATSKPVIKTVSEAKLVNAHQERLCLHQSLMGILDDFDFIRSQLLNCSPLPTIDQAINELIREETRLKSHRFSQPHTVLANPTSAAPTATASPRGHDKKRSNQKNFDLISTFCKNQSHTIDQCRMRVRILQRSAALTAYEHAPPLDVASTDSVSLNTPTFSIAELQALFSEVLPSSSSASNFALSVTPSISSEWFIDSACCNQMTVNPHLKASYTPPTLLTITIANGSTITVNHYSLTRQIVGTTRKVGQLIELTYLHIPSSSVSALVIAASSFIELWHSRLEQNGRAERKFCHILDIVKAFTNVASTPASFWGEIALISIKGVPVLWSSRQVSSSLPLCATPSTSTEPINPTSHESPPTDPTSDESPLSTLTAKPINTAASEPHRSSSGTWHLVDLSSGKSAIGCKRVYKIKTRSDDTVDRYKARLIAKGFTQEYGIDYEETFSPMACISSVCTLIAISASRNSLLVSLNLQAFLTKCVTYTEHNMVLSKLHKFDLRSSALPSLNKFMLASWSPHYAVVLKILRYLKGTLFHGLHFSSQLSFTLQAYSDADWAGYPTNRCFTIGYYFLLGDSLISWCSKKQTVVSHSNTKAEYRALVDTTAKLLWLHWLLQDLGIDCSTAIPIE</sequence>
<evidence type="ECO:0000259" key="2">
    <source>
        <dbReference type="Pfam" id="PF07727"/>
    </source>
</evidence>
<organism evidence="3">
    <name type="scientific">Fagus sylvatica</name>
    <name type="common">Beechnut</name>
    <dbReference type="NCBI Taxonomy" id="28930"/>
    <lineage>
        <taxon>Eukaryota</taxon>
        <taxon>Viridiplantae</taxon>
        <taxon>Streptophyta</taxon>
        <taxon>Embryophyta</taxon>
        <taxon>Tracheophyta</taxon>
        <taxon>Spermatophyta</taxon>
        <taxon>Magnoliopsida</taxon>
        <taxon>eudicotyledons</taxon>
        <taxon>Gunneridae</taxon>
        <taxon>Pentapetalae</taxon>
        <taxon>rosids</taxon>
        <taxon>fabids</taxon>
        <taxon>Fagales</taxon>
        <taxon>Fagaceae</taxon>
        <taxon>Fagus</taxon>
    </lineage>
</organism>
<dbReference type="PANTHER" id="PTHR11439">
    <property type="entry name" value="GAG-POL-RELATED RETROTRANSPOSON"/>
    <property type="match status" value="1"/>
</dbReference>
<feature type="region of interest" description="Disordered" evidence="1">
    <location>
        <begin position="129"/>
        <end position="154"/>
    </location>
</feature>
<evidence type="ECO:0000313" key="3">
    <source>
        <dbReference type="EMBL" id="SPD09509.1"/>
    </source>
</evidence>
<dbReference type="Pfam" id="PF07727">
    <property type="entry name" value="RVT_2"/>
    <property type="match status" value="1"/>
</dbReference>
<dbReference type="CDD" id="cd09272">
    <property type="entry name" value="RNase_HI_RT_Ty1"/>
    <property type="match status" value="1"/>
</dbReference>
<gene>
    <name evidence="3" type="ORF">FSB_LOCUS37391</name>
</gene>
<accession>A0A2N9HD28</accession>
<dbReference type="AlphaFoldDB" id="A0A2N9HD28"/>
<feature type="compositionally biased region" description="Polar residues" evidence="1">
    <location>
        <begin position="394"/>
        <end position="408"/>
    </location>
</feature>
<name>A0A2N9HD28_FAGSY</name>
<evidence type="ECO:0000256" key="1">
    <source>
        <dbReference type="SAM" id="MobiDB-lite"/>
    </source>
</evidence>